<evidence type="ECO:0000313" key="3">
    <source>
        <dbReference type="Proteomes" id="UP000184120"/>
    </source>
</evidence>
<dbReference type="EMBL" id="BMFL01000001">
    <property type="protein sequence ID" value="GGE87894.1"/>
    <property type="molecule type" value="Genomic_DNA"/>
</dbReference>
<organism evidence="2 3">
    <name type="scientific">Chishuiella changwenlii</name>
    <dbReference type="NCBI Taxonomy" id="1434701"/>
    <lineage>
        <taxon>Bacteria</taxon>
        <taxon>Pseudomonadati</taxon>
        <taxon>Bacteroidota</taxon>
        <taxon>Flavobacteriia</taxon>
        <taxon>Flavobacteriales</taxon>
        <taxon>Weeksellaceae</taxon>
        <taxon>Chishuiella</taxon>
    </lineage>
</organism>
<evidence type="ECO:0000313" key="4">
    <source>
        <dbReference type="Proteomes" id="UP000650994"/>
    </source>
</evidence>
<proteinExistence type="predicted"/>
<protein>
    <submittedName>
        <fullName evidence="2">Uncharacterized protein</fullName>
    </submittedName>
</protein>
<reference evidence="4" key="4">
    <citation type="journal article" date="2019" name="Int. J. Syst. Evol. Microbiol.">
        <title>The Global Catalogue of Microorganisms (GCM) 10K type strain sequencing project: providing services to taxonomists for standard genome sequencing and annotation.</title>
        <authorList>
            <consortium name="The Broad Institute Genomics Platform"/>
            <consortium name="The Broad Institute Genome Sequencing Center for Infectious Disease"/>
            <person name="Wu L."/>
            <person name="Ma J."/>
        </authorList>
    </citation>
    <scope>NUCLEOTIDE SEQUENCE [LARGE SCALE GENOMIC DNA]</scope>
    <source>
        <strain evidence="4">CGMCC 1.12707</strain>
    </source>
</reference>
<reference evidence="1" key="5">
    <citation type="submission" date="2024-05" db="EMBL/GenBank/DDBJ databases">
        <authorList>
            <person name="Sun Q."/>
            <person name="Zhou Y."/>
        </authorList>
    </citation>
    <scope>NUCLEOTIDE SEQUENCE</scope>
    <source>
        <strain evidence="1">CGMCC 1.12707</strain>
    </source>
</reference>
<evidence type="ECO:0000313" key="1">
    <source>
        <dbReference type="EMBL" id="GGE87894.1"/>
    </source>
</evidence>
<dbReference type="RefSeq" id="WP_072932201.1">
    <property type="nucleotide sequence ID" value="NZ_BMFL01000001.1"/>
</dbReference>
<accession>A0A1M6YXS2</accession>
<dbReference type="Proteomes" id="UP000184120">
    <property type="component" value="Unassembled WGS sequence"/>
</dbReference>
<sequence length="341" mass="39349">MKLEFSKKTIPEILAEFEGKSTLEWQNDIFDFLKNYENNTSTINFLYQRNDSLYKSVFKREFSNATFQSLNNFLGLKRGDTALLSSSVLDNDGKISLVQAIEGKLDLYCSDNLEEIKIPYIGEEQDQIGFAIDYAYINGKHVENSSSELVRIKKIALSGEHIPNYLKELEKPTFYSIYVVNGFPVGVKKEDDLNFTVLDKVELSEDEKNNLVLNSIYEDEPLNTERQVYITDDNKFRFLSTGEYRIGKSRSLINFELIEQKLDQYINLNFCVLGFPSKKTGEEVVTLVIESRFIEEIHIPQDELESHEVPQQTFYIGEFPKNSDKSAIRAELKQLLLEAND</sequence>
<keyword evidence="4" id="KW-1185">Reference proteome</keyword>
<reference evidence="3" key="2">
    <citation type="submission" date="2016-11" db="EMBL/GenBank/DDBJ databases">
        <authorList>
            <person name="Varghese N."/>
            <person name="Submissions S."/>
        </authorList>
    </citation>
    <scope>NUCLEOTIDE SEQUENCE [LARGE SCALE GENOMIC DNA]</scope>
    <source>
        <strain evidence="3">DSM 27989</strain>
    </source>
</reference>
<evidence type="ECO:0000313" key="2">
    <source>
        <dbReference type="EMBL" id="SHL22903.1"/>
    </source>
</evidence>
<name>A0A1M6YXS2_9FLAO</name>
<reference evidence="1" key="1">
    <citation type="journal article" date="2014" name="Int. J. Syst. Evol. Microbiol.">
        <title>Complete genome of a new Firmicutes species belonging to the dominant human colonic microbiota ('Ruminococcus bicirculans') reveals two chromosomes and a selective capacity to utilize plant glucans.</title>
        <authorList>
            <consortium name="NISC Comparative Sequencing Program"/>
            <person name="Wegmann U."/>
            <person name="Louis P."/>
            <person name="Goesmann A."/>
            <person name="Henrissat B."/>
            <person name="Duncan S.H."/>
            <person name="Flint H.J."/>
        </authorList>
    </citation>
    <scope>NUCLEOTIDE SEQUENCE</scope>
    <source>
        <strain evidence="1">CGMCC 1.12707</strain>
    </source>
</reference>
<dbReference type="AlphaFoldDB" id="A0A1M6YXS2"/>
<dbReference type="EMBL" id="FRBH01000007">
    <property type="protein sequence ID" value="SHL22903.1"/>
    <property type="molecule type" value="Genomic_DNA"/>
</dbReference>
<reference evidence="2" key="3">
    <citation type="submission" date="2016-11" db="EMBL/GenBank/DDBJ databases">
        <authorList>
            <person name="Jaros S."/>
            <person name="Januszkiewicz K."/>
            <person name="Wedrychowicz H."/>
        </authorList>
    </citation>
    <scope>NUCLEOTIDE SEQUENCE [LARGE SCALE GENOMIC DNA]</scope>
    <source>
        <strain evidence="2">DSM 27989</strain>
    </source>
</reference>
<gene>
    <name evidence="1" type="ORF">GCM10010984_01990</name>
    <name evidence="2" type="ORF">SAMN05443634_10782</name>
</gene>
<dbReference type="Proteomes" id="UP000650994">
    <property type="component" value="Unassembled WGS sequence"/>
</dbReference>
<dbReference type="STRING" id="1434701.SAMN05443634_10782"/>
<dbReference type="OrthoDB" id="1416192at2"/>